<evidence type="ECO:0000313" key="10">
    <source>
        <dbReference type="EMBL" id="PNC17301.1"/>
    </source>
</evidence>
<keyword evidence="8" id="KW-0378">Hydrolase</keyword>
<dbReference type="Proteomes" id="UP000236000">
    <property type="component" value="Unassembled WGS sequence"/>
</dbReference>
<comment type="similarity">
    <text evidence="1">In the N-terminal section; belongs to the MIP18 family.</text>
</comment>
<comment type="function">
    <text evidence="8">Binds and transfers iron-sulfur (Fe-S) clusters to target apoproteins. Can hydrolyze ATP.</text>
</comment>
<dbReference type="Pfam" id="PF10609">
    <property type="entry name" value="ParA"/>
    <property type="match status" value="1"/>
</dbReference>
<dbReference type="GO" id="GO:0016226">
    <property type="term" value="P:iron-sulfur cluster assembly"/>
    <property type="evidence" value="ECO:0007669"/>
    <property type="project" value="InterPro"/>
</dbReference>
<dbReference type="InterPro" id="IPR000808">
    <property type="entry name" value="Mrp-like_CS"/>
</dbReference>
<evidence type="ECO:0000259" key="9">
    <source>
        <dbReference type="Pfam" id="PF01883"/>
    </source>
</evidence>
<feature type="domain" description="MIP18 family-like" evidence="9">
    <location>
        <begin position="12"/>
        <end position="53"/>
    </location>
</feature>
<sequence length="358" mass="38405">MTTQQELTPELIRAALTTVKFPGFSRDIVSFGLVKKIDIDAENNVTIDLVIESKNADIPRYIFEGVHGVMKHLPGVKHCDVNIEHKAPEARKGVNDDPSTWKSSVPGARHVIAVASGKGGVGKSTVSANLAVALSKLGYSVGLVDLDIYGPSMSLMFGTKERPGANENDEFLPVTAHGVKLLSMGLLINEADPVAVRGPLATRYVQQFLRNVAWGDVDFLILDLPPGTGDIQLTIVQTAELDGVVVVTTPQEVALIDARKAIGLFERVKTPILGVIENMSYFQCPSDGKIYHIFGEGGGEREAAKLGVPLLGKIPLDIATRSGGDEGRPVALEDPEQNPVSAAFRQVAEQCARVVLDR</sequence>
<dbReference type="InterPro" id="IPR027417">
    <property type="entry name" value="P-loop_NTPase"/>
</dbReference>
<dbReference type="HAMAP" id="MF_02040">
    <property type="entry name" value="Mrp_NBP35"/>
    <property type="match status" value="1"/>
</dbReference>
<dbReference type="PANTHER" id="PTHR42961">
    <property type="entry name" value="IRON-SULFUR PROTEIN NUBPL"/>
    <property type="match status" value="1"/>
</dbReference>
<evidence type="ECO:0000256" key="4">
    <source>
        <dbReference type="ARBA" id="ARBA00022741"/>
    </source>
</evidence>
<comment type="caution">
    <text evidence="10">The sequence shown here is derived from an EMBL/GenBank/DDBJ whole genome shotgun (WGS) entry which is preliminary data.</text>
</comment>
<dbReference type="InterPro" id="IPR002744">
    <property type="entry name" value="MIP18-like"/>
</dbReference>
<keyword evidence="4 8" id="KW-0547">Nucleotide-binding</keyword>
<name>A0A2N8HBQ7_9BACT</name>
<dbReference type="PANTHER" id="PTHR42961:SF2">
    <property type="entry name" value="IRON-SULFUR PROTEIN NUBPL"/>
    <property type="match status" value="1"/>
</dbReference>
<dbReference type="GO" id="GO:0051539">
    <property type="term" value="F:4 iron, 4 sulfur cluster binding"/>
    <property type="evidence" value="ECO:0007669"/>
    <property type="project" value="TreeGrafter"/>
</dbReference>
<dbReference type="Gene3D" id="3.40.50.300">
    <property type="entry name" value="P-loop containing nucleotide triphosphate hydrolases"/>
    <property type="match status" value="1"/>
</dbReference>
<feature type="binding site" evidence="8">
    <location>
        <begin position="117"/>
        <end position="124"/>
    </location>
    <ligand>
        <name>ATP</name>
        <dbReference type="ChEBI" id="CHEBI:30616"/>
    </ligand>
</feature>
<evidence type="ECO:0000256" key="6">
    <source>
        <dbReference type="ARBA" id="ARBA00023004"/>
    </source>
</evidence>
<dbReference type="CDD" id="cd02037">
    <property type="entry name" value="Mrp_NBP35"/>
    <property type="match status" value="1"/>
</dbReference>
<accession>A0A2N8HBQ7</accession>
<dbReference type="GO" id="GO:0140663">
    <property type="term" value="F:ATP-dependent FeS chaperone activity"/>
    <property type="evidence" value="ECO:0007669"/>
    <property type="project" value="InterPro"/>
</dbReference>
<dbReference type="SUPFAM" id="SSF117916">
    <property type="entry name" value="Fe-S cluster assembly (FSCA) domain-like"/>
    <property type="match status" value="1"/>
</dbReference>
<dbReference type="EMBL" id="PJKA01000013">
    <property type="protein sequence ID" value="PNC17301.1"/>
    <property type="molecule type" value="Genomic_DNA"/>
</dbReference>
<dbReference type="PROSITE" id="PS01215">
    <property type="entry name" value="MRP"/>
    <property type="match status" value="1"/>
</dbReference>
<reference evidence="10 11" key="1">
    <citation type="journal article" date="2017" name="BMC Genomics">
        <title>Genome sequencing of 39 Akkermansia muciniphila isolates reveals its population structure, genomic and functional diverisity, and global distribution in mammalian gut microbiotas.</title>
        <authorList>
            <person name="Guo X."/>
            <person name="Li S."/>
            <person name="Zhang J."/>
            <person name="Wu F."/>
            <person name="Li X."/>
            <person name="Wu D."/>
            <person name="Zhang M."/>
            <person name="Ou Z."/>
            <person name="Jie Z."/>
            <person name="Yan Q."/>
            <person name="Li P."/>
            <person name="Yi J."/>
            <person name="Peng Y."/>
        </authorList>
    </citation>
    <scope>NUCLEOTIDE SEQUENCE [LARGE SCALE GENOMIC DNA]</scope>
    <source>
        <strain evidence="10 11">GP24</strain>
    </source>
</reference>
<dbReference type="FunFam" id="3.40.50.300:FF:001119">
    <property type="entry name" value="Iron-sulfur cluster carrier protein"/>
    <property type="match status" value="1"/>
</dbReference>
<dbReference type="AlphaFoldDB" id="A0A2N8HBQ7"/>
<keyword evidence="7 8" id="KW-0411">Iron-sulfur</keyword>
<dbReference type="Gene3D" id="3.30.300.130">
    <property type="entry name" value="Fe-S cluster assembly (FSCA)"/>
    <property type="match status" value="1"/>
</dbReference>
<dbReference type="GO" id="GO:0046872">
    <property type="term" value="F:metal ion binding"/>
    <property type="evidence" value="ECO:0007669"/>
    <property type="project" value="UniProtKB-KW"/>
</dbReference>
<proteinExistence type="inferred from homology"/>
<evidence type="ECO:0000313" key="11">
    <source>
        <dbReference type="Proteomes" id="UP000236000"/>
    </source>
</evidence>
<dbReference type="OrthoDB" id="9809679at2"/>
<comment type="subunit">
    <text evidence="8">Homodimer.</text>
</comment>
<dbReference type="SUPFAM" id="SSF52540">
    <property type="entry name" value="P-loop containing nucleoside triphosphate hydrolases"/>
    <property type="match status" value="1"/>
</dbReference>
<dbReference type="GO" id="GO:0016887">
    <property type="term" value="F:ATP hydrolysis activity"/>
    <property type="evidence" value="ECO:0007669"/>
    <property type="project" value="UniProtKB-UniRule"/>
</dbReference>
<protein>
    <recommendedName>
        <fullName evidence="8">Iron-sulfur cluster carrier protein</fullName>
    </recommendedName>
</protein>
<keyword evidence="3 8" id="KW-0479">Metal-binding</keyword>
<dbReference type="InterPro" id="IPR034904">
    <property type="entry name" value="FSCA_dom_sf"/>
</dbReference>
<comment type="similarity">
    <text evidence="2">In the C-terminal section; belongs to the Mrp/NBP35 ATP-binding proteins family.</text>
</comment>
<comment type="similarity">
    <text evidence="8">Belongs to the Mrp/NBP35 ATP-binding proteins family.</text>
</comment>
<evidence type="ECO:0000256" key="1">
    <source>
        <dbReference type="ARBA" id="ARBA00007352"/>
    </source>
</evidence>
<keyword evidence="5 8" id="KW-0067">ATP-binding</keyword>
<gene>
    <name evidence="10" type="ORF">CXU22_11855</name>
</gene>
<evidence type="ECO:0000256" key="5">
    <source>
        <dbReference type="ARBA" id="ARBA00022840"/>
    </source>
</evidence>
<evidence type="ECO:0000256" key="2">
    <source>
        <dbReference type="ARBA" id="ARBA00008205"/>
    </source>
</evidence>
<evidence type="ECO:0000256" key="7">
    <source>
        <dbReference type="ARBA" id="ARBA00023014"/>
    </source>
</evidence>
<dbReference type="InterPro" id="IPR019591">
    <property type="entry name" value="Mrp/NBP35_ATP-bd"/>
</dbReference>
<dbReference type="Pfam" id="PF01883">
    <property type="entry name" value="FeS_assembly_P"/>
    <property type="match status" value="1"/>
</dbReference>
<organism evidence="10 11">
    <name type="scientific">Akkermansia muciniphila</name>
    <dbReference type="NCBI Taxonomy" id="239935"/>
    <lineage>
        <taxon>Bacteria</taxon>
        <taxon>Pseudomonadati</taxon>
        <taxon>Verrucomicrobiota</taxon>
        <taxon>Verrucomicrobiia</taxon>
        <taxon>Verrucomicrobiales</taxon>
        <taxon>Akkermansiaceae</taxon>
        <taxon>Akkermansia</taxon>
    </lineage>
</organism>
<keyword evidence="6 8" id="KW-0408">Iron</keyword>
<dbReference type="GO" id="GO:0005524">
    <property type="term" value="F:ATP binding"/>
    <property type="evidence" value="ECO:0007669"/>
    <property type="project" value="UniProtKB-UniRule"/>
</dbReference>
<evidence type="ECO:0000256" key="3">
    <source>
        <dbReference type="ARBA" id="ARBA00022723"/>
    </source>
</evidence>
<dbReference type="InterPro" id="IPR044304">
    <property type="entry name" value="NUBPL-like"/>
</dbReference>
<evidence type="ECO:0000256" key="8">
    <source>
        <dbReference type="HAMAP-Rule" id="MF_02040"/>
    </source>
</evidence>
<dbReference type="RefSeq" id="WP_102715723.1">
    <property type="nucleotide sequence ID" value="NZ_CABMLK010000003.1"/>
</dbReference>
<dbReference type="InterPro" id="IPR033756">
    <property type="entry name" value="YlxH/NBP35"/>
</dbReference>